<dbReference type="RefSeq" id="XP_040695571.1">
    <property type="nucleotide sequence ID" value="XM_040833236.1"/>
</dbReference>
<feature type="compositionally biased region" description="Acidic residues" evidence="1">
    <location>
        <begin position="125"/>
        <end position="138"/>
    </location>
</feature>
<evidence type="ECO:0000313" key="4">
    <source>
        <dbReference type="Proteomes" id="UP000184383"/>
    </source>
</evidence>
<name>A0A1L9S3Y7_ASPWE</name>
<organism evidence="3 4">
    <name type="scientific">Aspergillus wentii DTO 134E9</name>
    <dbReference type="NCBI Taxonomy" id="1073089"/>
    <lineage>
        <taxon>Eukaryota</taxon>
        <taxon>Fungi</taxon>
        <taxon>Dikarya</taxon>
        <taxon>Ascomycota</taxon>
        <taxon>Pezizomycotina</taxon>
        <taxon>Eurotiomycetes</taxon>
        <taxon>Eurotiomycetidae</taxon>
        <taxon>Eurotiales</taxon>
        <taxon>Aspergillaceae</taxon>
        <taxon>Aspergillus</taxon>
        <taxon>Aspergillus subgen. Cremei</taxon>
    </lineage>
</organism>
<dbReference type="EMBL" id="KV878209">
    <property type="protein sequence ID" value="OJJ41895.1"/>
    <property type="molecule type" value="Genomic_DNA"/>
</dbReference>
<dbReference type="Pfam" id="PF25809">
    <property type="entry name" value="STEEP1"/>
    <property type="match status" value="1"/>
</dbReference>
<evidence type="ECO:0000256" key="1">
    <source>
        <dbReference type="SAM" id="MobiDB-lite"/>
    </source>
</evidence>
<feature type="compositionally biased region" description="Basic and acidic residues" evidence="1">
    <location>
        <begin position="41"/>
        <end position="52"/>
    </location>
</feature>
<accession>A0A1L9S3Y7</accession>
<keyword evidence="4" id="KW-1185">Reference proteome</keyword>
<feature type="region of interest" description="Disordered" evidence="1">
    <location>
        <begin position="105"/>
        <end position="148"/>
    </location>
</feature>
<sequence>MISYLDYSNLSQSQSVSPTPIIPSNLTNQPPPTSYLNRNPNAEKNKEQRTMSDNDQQPPPPQTSETPADEQHIQPPKQSKPRLQVHTHHCRFCSHLILSTTRTISSLPRRKEPSKDAALILPLPADDDVEDDDEEEEGNGAAGDAKRKQKHYTILLSTTIPDRKPTLVRREDGFEKRLLLRCGRCRVVVGYFLDPIHFPKDVSAGGGDDEDGMGINDKAKVVYILPAALMETEVMDDEEKIRGTDGEWSGWAA</sequence>
<protein>
    <recommendedName>
        <fullName evidence="2">STEEP1 domain-containing protein</fullName>
    </recommendedName>
</protein>
<feature type="compositionally biased region" description="Polar residues" evidence="1">
    <location>
        <begin position="1"/>
        <end position="40"/>
    </location>
</feature>
<dbReference type="Proteomes" id="UP000184383">
    <property type="component" value="Unassembled WGS sequence"/>
</dbReference>
<dbReference type="GeneID" id="63749084"/>
<dbReference type="AlphaFoldDB" id="A0A1L9S3Y7"/>
<reference evidence="4" key="1">
    <citation type="journal article" date="2017" name="Genome Biol.">
        <title>Comparative genomics reveals high biological diversity and specific adaptations in the industrially and medically important fungal genus Aspergillus.</title>
        <authorList>
            <person name="de Vries R.P."/>
            <person name="Riley R."/>
            <person name="Wiebenga A."/>
            <person name="Aguilar-Osorio G."/>
            <person name="Amillis S."/>
            <person name="Uchima C.A."/>
            <person name="Anderluh G."/>
            <person name="Asadollahi M."/>
            <person name="Askin M."/>
            <person name="Barry K."/>
            <person name="Battaglia E."/>
            <person name="Bayram O."/>
            <person name="Benocci T."/>
            <person name="Braus-Stromeyer S.A."/>
            <person name="Caldana C."/>
            <person name="Canovas D."/>
            <person name="Cerqueira G.C."/>
            <person name="Chen F."/>
            <person name="Chen W."/>
            <person name="Choi C."/>
            <person name="Clum A."/>
            <person name="Dos Santos R.A."/>
            <person name="Damasio A.R."/>
            <person name="Diallinas G."/>
            <person name="Emri T."/>
            <person name="Fekete E."/>
            <person name="Flipphi M."/>
            <person name="Freyberg S."/>
            <person name="Gallo A."/>
            <person name="Gournas C."/>
            <person name="Habgood R."/>
            <person name="Hainaut M."/>
            <person name="Harispe M.L."/>
            <person name="Henrissat B."/>
            <person name="Hilden K.S."/>
            <person name="Hope R."/>
            <person name="Hossain A."/>
            <person name="Karabika E."/>
            <person name="Karaffa L."/>
            <person name="Karanyi Z."/>
            <person name="Krasevec N."/>
            <person name="Kuo A."/>
            <person name="Kusch H."/>
            <person name="LaButti K."/>
            <person name="Lagendijk E.L."/>
            <person name="Lapidus A."/>
            <person name="Levasseur A."/>
            <person name="Lindquist E."/>
            <person name="Lipzen A."/>
            <person name="Logrieco A.F."/>
            <person name="MacCabe A."/>
            <person name="Maekelae M.R."/>
            <person name="Malavazi I."/>
            <person name="Melin P."/>
            <person name="Meyer V."/>
            <person name="Mielnichuk N."/>
            <person name="Miskei M."/>
            <person name="Molnar A.P."/>
            <person name="Mule G."/>
            <person name="Ngan C.Y."/>
            <person name="Orejas M."/>
            <person name="Orosz E."/>
            <person name="Ouedraogo J.P."/>
            <person name="Overkamp K.M."/>
            <person name="Park H.-S."/>
            <person name="Perrone G."/>
            <person name="Piumi F."/>
            <person name="Punt P.J."/>
            <person name="Ram A.F."/>
            <person name="Ramon A."/>
            <person name="Rauscher S."/>
            <person name="Record E."/>
            <person name="Riano-Pachon D.M."/>
            <person name="Robert V."/>
            <person name="Roehrig J."/>
            <person name="Ruller R."/>
            <person name="Salamov A."/>
            <person name="Salih N.S."/>
            <person name="Samson R.A."/>
            <person name="Sandor E."/>
            <person name="Sanguinetti M."/>
            <person name="Schuetze T."/>
            <person name="Sepcic K."/>
            <person name="Shelest E."/>
            <person name="Sherlock G."/>
            <person name="Sophianopoulou V."/>
            <person name="Squina F.M."/>
            <person name="Sun H."/>
            <person name="Susca A."/>
            <person name="Todd R.B."/>
            <person name="Tsang A."/>
            <person name="Unkles S.E."/>
            <person name="van de Wiele N."/>
            <person name="van Rossen-Uffink D."/>
            <person name="Oliveira J.V."/>
            <person name="Vesth T.C."/>
            <person name="Visser J."/>
            <person name="Yu J.-H."/>
            <person name="Zhou M."/>
            <person name="Andersen M.R."/>
            <person name="Archer D.B."/>
            <person name="Baker S.E."/>
            <person name="Benoit I."/>
            <person name="Brakhage A.A."/>
            <person name="Braus G.H."/>
            <person name="Fischer R."/>
            <person name="Frisvad J.C."/>
            <person name="Goldman G.H."/>
            <person name="Houbraken J."/>
            <person name="Oakley B."/>
            <person name="Pocsi I."/>
            <person name="Scazzocchio C."/>
            <person name="Seiboth B."/>
            <person name="vanKuyk P.A."/>
            <person name="Wortman J."/>
            <person name="Dyer P.S."/>
            <person name="Grigoriev I.V."/>
        </authorList>
    </citation>
    <scope>NUCLEOTIDE SEQUENCE [LARGE SCALE GENOMIC DNA]</scope>
    <source>
        <strain evidence="4">DTO 134E9</strain>
    </source>
</reference>
<dbReference type="VEuPathDB" id="FungiDB:ASPWEDRAFT_291638"/>
<dbReference type="OrthoDB" id="418131at2759"/>
<evidence type="ECO:0000313" key="3">
    <source>
        <dbReference type="EMBL" id="OJJ41895.1"/>
    </source>
</evidence>
<evidence type="ECO:0000259" key="2">
    <source>
        <dbReference type="Pfam" id="PF25809"/>
    </source>
</evidence>
<gene>
    <name evidence="3" type="ORF">ASPWEDRAFT_291638</name>
</gene>
<proteinExistence type="predicted"/>
<feature type="region of interest" description="Disordered" evidence="1">
    <location>
        <begin position="1"/>
        <end position="85"/>
    </location>
</feature>
<feature type="domain" description="STEEP1" evidence="2">
    <location>
        <begin position="83"/>
        <end position="235"/>
    </location>
</feature>
<dbReference type="STRING" id="1073089.A0A1L9S3Y7"/>
<dbReference type="InterPro" id="IPR057965">
    <property type="entry name" value="STEEP1_dom"/>
</dbReference>